<keyword evidence="3 8" id="KW-0812">Transmembrane</keyword>
<reference evidence="9" key="1">
    <citation type="submission" date="2018-05" db="EMBL/GenBank/DDBJ databases">
        <authorList>
            <person name="Lanie J.A."/>
            <person name="Ng W.-L."/>
            <person name="Kazmierczak K.M."/>
            <person name="Andrzejewski T.M."/>
            <person name="Davidsen T.M."/>
            <person name="Wayne K.J."/>
            <person name="Tettelin H."/>
            <person name="Glass J.I."/>
            <person name="Rusch D."/>
            <person name="Podicherti R."/>
            <person name="Tsui H.-C.T."/>
            <person name="Winkler M.E."/>
        </authorList>
    </citation>
    <scope>NUCLEOTIDE SEQUENCE</scope>
</reference>
<evidence type="ECO:0000256" key="7">
    <source>
        <dbReference type="ARBA" id="ARBA00035585"/>
    </source>
</evidence>
<comment type="catalytic activity">
    <reaction evidence="7">
        <text>fluoride(in) = fluoride(out)</text>
        <dbReference type="Rhea" id="RHEA:76159"/>
        <dbReference type="ChEBI" id="CHEBI:17051"/>
    </reaction>
    <physiologicalReaction direction="left-to-right" evidence="7">
        <dbReference type="Rhea" id="RHEA:76160"/>
    </physiologicalReaction>
</comment>
<dbReference type="GO" id="GO:1903425">
    <property type="term" value="F:fluoride transmembrane transporter activity"/>
    <property type="evidence" value="ECO:0007669"/>
    <property type="project" value="TreeGrafter"/>
</dbReference>
<feature type="transmembrane region" description="Helical" evidence="8">
    <location>
        <begin position="69"/>
        <end position="90"/>
    </location>
</feature>
<accession>A0A382TR96</accession>
<evidence type="ECO:0000313" key="9">
    <source>
        <dbReference type="EMBL" id="SVD24599.1"/>
    </source>
</evidence>
<evidence type="ECO:0000256" key="8">
    <source>
        <dbReference type="SAM" id="Phobius"/>
    </source>
</evidence>
<dbReference type="PANTHER" id="PTHR28259:SF1">
    <property type="entry name" value="FLUORIDE EXPORT PROTEIN 1-RELATED"/>
    <property type="match status" value="1"/>
</dbReference>
<evidence type="ECO:0000256" key="6">
    <source>
        <dbReference type="ARBA" id="ARBA00035120"/>
    </source>
</evidence>
<dbReference type="InterPro" id="IPR003691">
    <property type="entry name" value="FluC"/>
</dbReference>
<feature type="transmembrane region" description="Helical" evidence="8">
    <location>
        <begin position="35"/>
        <end position="57"/>
    </location>
</feature>
<comment type="similarity">
    <text evidence="6">Belongs to the fluoride channel Fluc/FEX (TC 1.A.43) family.</text>
</comment>
<dbReference type="AlphaFoldDB" id="A0A382TR96"/>
<name>A0A382TR96_9ZZZZ</name>
<evidence type="ECO:0000256" key="3">
    <source>
        <dbReference type="ARBA" id="ARBA00022692"/>
    </source>
</evidence>
<organism evidence="9">
    <name type="scientific">marine metagenome</name>
    <dbReference type="NCBI Taxonomy" id="408172"/>
    <lineage>
        <taxon>unclassified sequences</taxon>
        <taxon>metagenomes</taxon>
        <taxon>ecological metagenomes</taxon>
    </lineage>
</organism>
<gene>
    <name evidence="9" type="ORF">METZ01_LOCUS377453</name>
</gene>
<dbReference type="HAMAP" id="MF_00454">
    <property type="entry name" value="FluC"/>
    <property type="match status" value="1"/>
</dbReference>
<dbReference type="NCBIfam" id="TIGR00494">
    <property type="entry name" value="crcB"/>
    <property type="match status" value="1"/>
</dbReference>
<evidence type="ECO:0000256" key="1">
    <source>
        <dbReference type="ARBA" id="ARBA00004651"/>
    </source>
</evidence>
<dbReference type="EMBL" id="UINC01138571">
    <property type="protein sequence ID" value="SVD24599.1"/>
    <property type="molecule type" value="Genomic_DNA"/>
</dbReference>
<dbReference type="GO" id="GO:0005886">
    <property type="term" value="C:plasma membrane"/>
    <property type="evidence" value="ECO:0007669"/>
    <property type="project" value="UniProtKB-SubCell"/>
</dbReference>
<keyword evidence="4 8" id="KW-1133">Transmembrane helix</keyword>
<evidence type="ECO:0008006" key="10">
    <source>
        <dbReference type="Google" id="ProtNLM"/>
    </source>
</evidence>
<keyword evidence="5 8" id="KW-0472">Membrane</keyword>
<dbReference type="PANTHER" id="PTHR28259">
    <property type="entry name" value="FLUORIDE EXPORT PROTEIN 1-RELATED"/>
    <property type="match status" value="1"/>
</dbReference>
<dbReference type="Pfam" id="PF02537">
    <property type="entry name" value="CRCB"/>
    <property type="match status" value="1"/>
</dbReference>
<sequence length="128" mass="14088">MITYVWIGIGSAIGGMSRYWCSGVVTRLFGETLPWGTIVVNIFGSLIIGFIATLIPPDSRIFSIHDTRNFLMIGVLGGYTTFSAFSLQTINLAREGHWLSAFLNIFLSVFLCLIAVWVGHIAANTITR</sequence>
<evidence type="ECO:0000256" key="2">
    <source>
        <dbReference type="ARBA" id="ARBA00022475"/>
    </source>
</evidence>
<comment type="subcellular location">
    <subcellularLocation>
        <location evidence="1">Cell membrane</location>
        <topology evidence="1">Multi-pass membrane protein</topology>
    </subcellularLocation>
</comment>
<protein>
    <recommendedName>
        <fullName evidence="10">Fluoride ion transporter CrcB</fullName>
    </recommendedName>
</protein>
<evidence type="ECO:0000256" key="5">
    <source>
        <dbReference type="ARBA" id="ARBA00023136"/>
    </source>
</evidence>
<dbReference type="NCBIfam" id="NF010802">
    <property type="entry name" value="PRK14206.1"/>
    <property type="match status" value="1"/>
</dbReference>
<feature type="transmembrane region" description="Helical" evidence="8">
    <location>
        <begin position="102"/>
        <end position="123"/>
    </location>
</feature>
<keyword evidence="2" id="KW-1003">Cell membrane</keyword>
<proteinExistence type="inferred from homology"/>
<evidence type="ECO:0000256" key="4">
    <source>
        <dbReference type="ARBA" id="ARBA00022989"/>
    </source>
</evidence>